<dbReference type="PANTHER" id="PTHR48225:SF7">
    <property type="entry name" value="MEIOSIS-SPECIFIC PROTEIN HOP1"/>
    <property type="match status" value="1"/>
</dbReference>
<evidence type="ECO:0000259" key="7">
    <source>
        <dbReference type="PROSITE" id="PS50815"/>
    </source>
</evidence>
<evidence type="ECO:0000256" key="6">
    <source>
        <dbReference type="SAM" id="MobiDB-lite"/>
    </source>
</evidence>
<dbReference type="Gene3D" id="3.30.900.10">
    <property type="entry name" value="HORMA domain"/>
    <property type="match status" value="1"/>
</dbReference>
<dbReference type="SUPFAM" id="SSF56019">
    <property type="entry name" value="The spindle assembly checkpoint protein mad2"/>
    <property type="match status" value="1"/>
</dbReference>
<evidence type="ECO:0000313" key="9">
    <source>
        <dbReference type="Proteomes" id="UP000485058"/>
    </source>
</evidence>
<proteinExistence type="predicted"/>
<feature type="non-terminal residue" evidence="8">
    <location>
        <position position="1"/>
    </location>
</feature>
<evidence type="ECO:0000256" key="5">
    <source>
        <dbReference type="ARBA" id="ARBA00023254"/>
    </source>
</evidence>
<dbReference type="Proteomes" id="UP000485058">
    <property type="component" value="Unassembled WGS sequence"/>
</dbReference>
<protein>
    <submittedName>
        <fullName evidence="8">HORMA domain-containing protein</fullName>
    </submittedName>
</protein>
<gene>
    <name evidence="8" type="ORF">HaLaN_06406</name>
</gene>
<keyword evidence="5" id="KW-0469">Meiosis</keyword>
<evidence type="ECO:0000256" key="1">
    <source>
        <dbReference type="ARBA" id="ARBA00004123"/>
    </source>
</evidence>
<dbReference type="InterPro" id="IPR003511">
    <property type="entry name" value="HORMA_dom"/>
</dbReference>
<dbReference type="GO" id="GO:0005694">
    <property type="term" value="C:chromosome"/>
    <property type="evidence" value="ECO:0007669"/>
    <property type="project" value="UniProtKB-SubCell"/>
</dbReference>
<evidence type="ECO:0000256" key="4">
    <source>
        <dbReference type="ARBA" id="ARBA00023242"/>
    </source>
</evidence>
<keyword evidence="3" id="KW-0158">Chromosome</keyword>
<dbReference type="InterPro" id="IPR051294">
    <property type="entry name" value="HORMA_MeioticProgression"/>
</dbReference>
<sequence length="563" mass="60404">MEASLAATIAASNEHAADPRHLPTTPLRVTVAAMGFSLGFAHRKPGLTLCLAQAPSCPDLLVVYPAVEHAQHLHSSEPATYIQCVGSGTGAGGATSNHFTHGVARAGVCYSGLMPGLWFAPYQDSDGAHCVRIAGCGLGASLVGNTYFISAAFLAVALQSIFHISYLRGLFPDDYFNGVDMRNLDGMNIKMLQPKCEESRRLIDWVESGVYDAVRRGYIKTLYFGIATDPEGVRLLEEYVFNFSYGQGANGAVTMDVAQHNMRTGAKSHINPAQGQKSGTDTVQAVKYQVTRLMRMLVQVCQTLDRVPQERFLFMRLTYHDNTPEEYEPPFFVPVEGAGEQGSGWGGYFARKPFTMVVGDVSTSHHGVTMKVKSTLDCCDEEGEEEGMHEPAQEEVADGGGDGTSQGGRTSCQNPAAKGCPGGKGDTASMVTDAGGGSKDVHEVQGKLRATAKQDAVKPAAVKTTSKAHTGTEPATVPTSLDVDPAQYKAVGMYVVQCFQNFSQLDLSDAMVAFTHIPMPQLEAIFERMEVGDVSSPDTREDILTRQDVDAQAFRPGPKLLAG</sequence>
<dbReference type="Pfam" id="PF02301">
    <property type="entry name" value="HORMA"/>
    <property type="match status" value="1"/>
</dbReference>
<dbReference type="GO" id="GO:0005634">
    <property type="term" value="C:nucleus"/>
    <property type="evidence" value="ECO:0007669"/>
    <property type="project" value="UniProtKB-SubCell"/>
</dbReference>
<evidence type="ECO:0000256" key="3">
    <source>
        <dbReference type="ARBA" id="ARBA00022454"/>
    </source>
</evidence>
<evidence type="ECO:0000256" key="2">
    <source>
        <dbReference type="ARBA" id="ARBA00004286"/>
    </source>
</evidence>
<dbReference type="PROSITE" id="PS50815">
    <property type="entry name" value="HORMA"/>
    <property type="match status" value="1"/>
</dbReference>
<keyword evidence="9" id="KW-1185">Reference proteome</keyword>
<comment type="caution">
    <text evidence="8">The sequence shown here is derived from an EMBL/GenBank/DDBJ whole genome shotgun (WGS) entry which is preliminary data.</text>
</comment>
<dbReference type="GO" id="GO:0051321">
    <property type="term" value="P:meiotic cell cycle"/>
    <property type="evidence" value="ECO:0007669"/>
    <property type="project" value="UniProtKB-KW"/>
</dbReference>
<dbReference type="InterPro" id="IPR036570">
    <property type="entry name" value="HORMA_dom_sf"/>
</dbReference>
<feature type="non-terminal residue" evidence="8">
    <location>
        <position position="563"/>
    </location>
</feature>
<evidence type="ECO:0000313" key="8">
    <source>
        <dbReference type="EMBL" id="GFH10989.1"/>
    </source>
</evidence>
<keyword evidence="4" id="KW-0539">Nucleus</keyword>
<feature type="domain" description="HORMA" evidence="7">
    <location>
        <begin position="147"/>
        <end position="372"/>
    </location>
</feature>
<feature type="region of interest" description="Disordered" evidence="6">
    <location>
        <begin position="381"/>
        <end position="478"/>
    </location>
</feature>
<dbReference type="EMBL" id="BLLF01000364">
    <property type="protein sequence ID" value="GFH10989.1"/>
    <property type="molecule type" value="Genomic_DNA"/>
</dbReference>
<organism evidence="8 9">
    <name type="scientific">Haematococcus lacustris</name>
    <name type="common">Green alga</name>
    <name type="synonym">Haematococcus pluvialis</name>
    <dbReference type="NCBI Taxonomy" id="44745"/>
    <lineage>
        <taxon>Eukaryota</taxon>
        <taxon>Viridiplantae</taxon>
        <taxon>Chlorophyta</taxon>
        <taxon>core chlorophytes</taxon>
        <taxon>Chlorophyceae</taxon>
        <taxon>CS clade</taxon>
        <taxon>Chlamydomonadales</taxon>
        <taxon>Haematococcaceae</taxon>
        <taxon>Haematococcus</taxon>
    </lineage>
</organism>
<name>A0A699YWU4_HAELA</name>
<reference evidence="8 9" key="1">
    <citation type="submission" date="2020-02" db="EMBL/GenBank/DDBJ databases">
        <title>Draft genome sequence of Haematococcus lacustris strain NIES-144.</title>
        <authorList>
            <person name="Morimoto D."/>
            <person name="Nakagawa S."/>
            <person name="Yoshida T."/>
            <person name="Sawayama S."/>
        </authorList>
    </citation>
    <scope>NUCLEOTIDE SEQUENCE [LARGE SCALE GENOMIC DNA]</scope>
    <source>
        <strain evidence="8 9">NIES-144</strain>
    </source>
</reference>
<dbReference type="AlphaFoldDB" id="A0A699YWU4"/>
<dbReference type="PANTHER" id="PTHR48225">
    <property type="entry name" value="HORMA DOMAIN-CONTAINING PROTEIN 1"/>
    <property type="match status" value="1"/>
</dbReference>
<comment type="subcellular location">
    <subcellularLocation>
        <location evidence="2">Chromosome</location>
    </subcellularLocation>
    <subcellularLocation>
        <location evidence="1">Nucleus</location>
    </subcellularLocation>
</comment>
<accession>A0A699YWU4</accession>